<reference evidence="1 2" key="1">
    <citation type="submission" date="2017-09" db="EMBL/GenBank/DDBJ databases">
        <title>Large-scale bioinformatics analysis of Bacillus genomes uncovers conserved roles of natural products in bacterial physiology.</title>
        <authorList>
            <consortium name="Agbiome Team Llc"/>
            <person name="Bleich R.M."/>
            <person name="Grubbs K.J."/>
            <person name="Santa Maria K.C."/>
            <person name="Allen S.E."/>
            <person name="Farag S."/>
            <person name="Shank E.A."/>
            <person name="Bowers A."/>
        </authorList>
    </citation>
    <scope>NUCLEOTIDE SEQUENCE [LARGE SCALE GENOMIC DNA]</scope>
    <source>
        <strain evidence="1 2">AFS009893</strain>
    </source>
</reference>
<accession>A0A2B5HCE9</accession>
<evidence type="ECO:0000313" key="1">
    <source>
        <dbReference type="EMBL" id="PEM72274.1"/>
    </source>
</evidence>
<sequence>MRRSGQCLFCWAPCRVKTKGGSESRSVFIFVAVMDKADRNFSFWMEERIRLCVEGAVPILAPCQV</sequence>
<name>A0A2B5HCE9_9BACI</name>
<evidence type="ECO:0000313" key="2">
    <source>
        <dbReference type="Proteomes" id="UP000219775"/>
    </source>
</evidence>
<proteinExistence type="predicted"/>
<comment type="caution">
    <text evidence="1">The sequence shown here is derived from an EMBL/GenBank/DDBJ whole genome shotgun (WGS) entry which is preliminary data.</text>
</comment>
<dbReference type="EMBL" id="NUDP01000013">
    <property type="protein sequence ID" value="PEM72274.1"/>
    <property type="molecule type" value="Genomic_DNA"/>
</dbReference>
<protein>
    <submittedName>
        <fullName evidence="1">Uncharacterized protein</fullName>
    </submittedName>
</protein>
<organism evidence="1 2">
    <name type="scientific">Bacillus pseudomycoides</name>
    <dbReference type="NCBI Taxonomy" id="64104"/>
    <lineage>
        <taxon>Bacteria</taxon>
        <taxon>Bacillati</taxon>
        <taxon>Bacillota</taxon>
        <taxon>Bacilli</taxon>
        <taxon>Bacillales</taxon>
        <taxon>Bacillaceae</taxon>
        <taxon>Bacillus</taxon>
        <taxon>Bacillus cereus group</taxon>
    </lineage>
</organism>
<dbReference type="Proteomes" id="UP000219775">
    <property type="component" value="Unassembled WGS sequence"/>
</dbReference>
<dbReference type="AlphaFoldDB" id="A0A2B5HCE9"/>
<gene>
    <name evidence="1" type="ORF">CN613_03505</name>
</gene>